<evidence type="ECO:0000313" key="5">
    <source>
        <dbReference type="EMBL" id="PIU73708.1"/>
    </source>
</evidence>
<organism evidence="5 6">
    <name type="scientific">Candidatus Shapirobacteria bacterium CG06_land_8_20_14_3_00_40_12</name>
    <dbReference type="NCBI Taxonomy" id="1974881"/>
    <lineage>
        <taxon>Bacteria</taxon>
        <taxon>Candidatus Shapironibacteriota</taxon>
    </lineage>
</organism>
<comment type="caution">
    <text evidence="5">The sequence shown here is derived from an EMBL/GenBank/DDBJ whole genome shotgun (WGS) entry which is preliminary data.</text>
</comment>
<protein>
    <recommendedName>
        <fullName evidence="7">Major facilitator superfamily (MFS) profile domain-containing protein</fullName>
    </recommendedName>
</protein>
<keyword evidence="2" id="KW-0812">Transmembrane</keyword>
<accession>A0A2M7ASW7</accession>
<proteinExistence type="predicted"/>
<dbReference type="GO" id="GO:0022857">
    <property type="term" value="F:transmembrane transporter activity"/>
    <property type="evidence" value="ECO:0007669"/>
    <property type="project" value="InterPro"/>
</dbReference>
<evidence type="ECO:0000256" key="2">
    <source>
        <dbReference type="ARBA" id="ARBA00022692"/>
    </source>
</evidence>
<name>A0A2M7ASW7_9BACT</name>
<dbReference type="AlphaFoldDB" id="A0A2M7ASW7"/>
<evidence type="ECO:0008006" key="7">
    <source>
        <dbReference type="Google" id="ProtNLM"/>
    </source>
</evidence>
<dbReference type="PROSITE" id="PS00216">
    <property type="entry name" value="SUGAR_TRANSPORT_1"/>
    <property type="match status" value="1"/>
</dbReference>
<evidence type="ECO:0000256" key="4">
    <source>
        <dbReference type="ARBA" id="ARBA00023136"/>
    </source>
</evidence>
<dbReference type="GO" id="GO:0016020">
    <property type="term" value="C:membrane"/>
    <property type="evidence" value="ECO:0007669"/>
    <property type="project" value="UniProtKB-SubCell"/>
</dbReference>
<dbReference type="InterPro" id="IPR036259">
    <property type="entry name" value="MFS_trans_sf"/>
</dbReference>
<sequence>MSLRRNFSLMFWLEALTEVKMINVVTAIFLVYRGISVAQIFYTTIVFSAVTLLTELPSSYLADKWGRKKVILLSLFFNLTN</sequence>
<dbReference type="InterPro" id="IPR005828">
    <property type="entry name" value="MFS_sugar_transport-like"/>
</dbReference>
<evidence type="ECO:0000256" key="3">
    <source>
        <dbReference type="ARBA" id="ARBA00022989"/>
    </source>
</evidence>
<dbReference type="Pfam" id="PF00083">
    <property type="entry name" value="Sugar_tr"/>
    <property type="match status" value="1"/>
</dbReference>
<dbReference type="Gene3D" id="1.20.1250.20">
    <property type="entry name" value="MFS general substrate transporter like domains"/>
    <property type="match status" value="1"/>
</dbReference>
<comment type="subcellular location">
    <subcellularLocation>
        <location evidence="1">Membrane</location>
        <topology evidence="1">Multi-pass membrane protein</topology>
    </subcellularLocation>
</comment>
<dbReference type="SUPFAM" id="SSF103473">
    <property type="entry name" value="MFS general substrate transporter"/>
    <property type="match status" value="1"/>
</dbReference>
<evidence type="ECO:0000313" key="6">
    <source>
        <dbReference type="Proteomes" id="UP000231407"/>
    </source>
</evidence>
<gene>
    <name evidence="5" type="ORF">COS78_00900</name>
</gene>
<keyword evidence="3" id="KW-1133">Transmembrane helix</keyword>
<dbReference type="InterPro" id="IPR005829">
    <property type="entry name" value="Sugar_transporter_CS"/>
</dbReference>
<evidence type="ECO:0000256" key="1">
    <source>
        <dbReference type="ARBA" id="ARBA00004141"/>
    </source>
</evidence>
<keyword evidence="4" id="KW-0472">Membrane</keyword>
<dbReference type="Proteomes" id="UP000231407">
    <property type="component" value="Unassembled WGS sequence"/>
</dbReference>
<reference evidence="6" key="1">
    <citation type="submission" date="2017-09" db="EMBL/GenBank/DDBJ databases">
        <title>Depth-based differentiation of microbial function through sediment-hosted aquifers and enrichment of novel symbionts in the deep terrestrial subsurface.</title>
        <authorList>
            <person name="Probst A.J."/>
            <person name="Ladd B."/>
            <person name="Jarett J.K."/>
            <person name="Geller-Mcgrath D.E."/>
            <person name="Sieber C.M.K."/>
            <person name="Emerson J.B."/>
            <person name="Anantharaman K."/>
            <person name="Thomas B.C."/>
            <person name="Malmstrom R."/>
            <person name="Stieglmeier M."/>
            <person name="Klingl A."/>
            <person name="Woyke T."/>
            <person name="Ryan C.M."/>
            <person name="Banfield J.F."/>
        </authorList>
    </citation>
    <scope>NUCLEOTIDE SEQUENCE [LARGE SCALE GENOMIC DNA]</scope>
</reference>
<dbReference type="EMBL" id="PEWA01000012">
    <property type="protein sequence ID" value="PIU73708.1"/>
    <property type="molecule type" value="Genomic_DNA"/>
</dbReference>